<dbReference type="Pfam" id="PF05729">
    <property type="entry name" value="NACHT"/>
    <property type="match status" value="1"/>
</dbReference>
<organism evidence="2 3">
    <name type="scientific">Linnemannia schmuckeri</name>
    <dbReference type="NCBI Taxonomy" id="64567"/>
    <lineage>
        <taxon>Eukaryota</taxon>
        <taxon>Fungi</taxon>
        <taxon>Fungi incertae sedis</taxon>
        <taxon>Mucoromycota</taxon>
        <taxon>Mortierellomycotina</taxon>
        <taxon>Mortierellomycetes</taxon>
        <taxon>Mortierellales</taxon>
        <taxon>Mortierellaceae</taxon>
        <taxon>Linnemannia</taxon>
    </lineage>
</organism>
<accession>A0A9P5S7D9</accession>
<keyword evidence="3" id="KW-1185">Reference proteome</keyword>
<dbReference type="EMBL" id="JAAAUQ010000005">
    <property type="protein sequence ID" value="KAF9157006.1"/>
    <property type="molecule type" value="Genomic_DNA"/>
</dbReference>
<dbReference type="SUPFAM" id="SSF52540">
    <property type="entry name" value="P-loop containing nucleoside triphosphate hydrolases"/>
    <property type="match status" value="1"/>
</dbReference>
<proteinExistence type="predicted"/>
<dbReference type="InterPro" id="IPR027417">
    <property type="entry name" value="P-loop_NTPase"/>
</dbReference>
<dbReference type="AlphaFoldDB" id="A0A9P5S7D9"/>
<feature type="domain" description="NACHT" evidence="1">
    <location>
        <begin position="163"/>
        <end position="308"/>
    </location>
</feature>
<reference evidence="2" key="1">
    <citation type="journal article" date="2020" name="Fungal Divers.">
        <title>Resolving the Mortierellaceae phylogeny through synthesis of multi-gene phylogenetics and phylogenomics.</title>
        <authorList>
            <person name="Vandepol N."/>
            <person name="Liber J."/>
            <person name="Desiro A."/>
            <person name="Na H."/>
            <person name="Kennedy M."/>
            <person name="Barry K."/>
            <person name="Grigoriev I.V."/>
            <person name="Miller A.N."/>
            <person name="O'Donnell K."/>
            <person name="Stajich J.E."/>
            <person name="Bonito G."/>
        </authorList>
    </citation>
    <scope>NUCLEOTIDE SEQUENCE</scope>
    <source>
        <strain evidence="2">NRRL 6426</strain>
    </source>
</reference>
<gene>
    <name evidence="2" type="ORF">BG015_008509</name>
</gene>
<evidence type="ECO:0000313" key="3">
    <source>
        <dbReference type="Proteomes" id="UP000748756"/>
    </source>
</evidence>
<protein>
    <recommendedName>
        <fullName evidence="1">NACHT domain-containing protein</fullName>
    </recommendedName>
</protein>
<dbReference type="InterPro" id="IPR007111">
    <property type="entry name" value="NACHT_NTPase"/>
</dbReference>
<dbReference type="Gene3D" id="3.40.50.300">
    <property type="entry name" value="P-loop containing nucleotide triphosphate hydrolases"/>
    <property type="match status" value="1"/>
</dbReference>
<sequence>MGICQLLGEIASDTVWDIATRQQAIGLLGQFYKDDGDWGQDGSINPWMLTIIDKLSTNYEQAVSATAAILLQKITADKISGQQHPYPLRAHPPVPNVPPILVKVQEFPDVDYDLYRLRMQRLQEARLSIYIPPIAKANLQAKDDDLFPLMDKVQEFLASDRQVMLILGDSGSGKSTFNTHLESELLQAYKSGKPIPLFINLPAIDLPDQVMIAQQLKYHNFDDDQIREMKLHQRFILICDGCDKSQQLINLHRTNMLNQTGQWNVKMIISCRSQYLGQITAAGSCLKAEVVIAPFSKGQIESYVDQYVPLEPRTWTTHDYMDKLTTIPNLMDLVKNPFLFTLALEALPDSIKGRHDLSTIKLTRVLLYKIFVVHWLEVNKRSLENNTLSVKDRATLEQLVKAGFT</sequence>
<name>A0A9P5S7D9_9FUNG</name>
<dbReference type="OrthoDB" id="2443807at2759"/>
<evidence type="ECO:0000259" key="1">
    <source>
        <dbReference type="Pfam" id="PF05729"/>
    </source>
</evidence>
<comment type="caution">
    <text evidence="2">The sequence shown here is derived from an EMBL/GenBank/DDBJ whole genome shotgun (WGS) entry which is preliminary data.</text>
</comment>
<dbReference type="Proteomes" id="UP000748756">
    <property type="component" value="Unassembled WGS sequence"/>
</dbReference>
<evidence type="ECO:0000313" key="2">
    <source>
        <dbReference type="EMBL" id="KAF9157006.1"/>
    </source>
</evidence>